<dbReference type="EMBL" id="KN837123">
    <property type="protein sequence ID" value="KIJ43370.1"/>
    <property type="molecule type" value="Genomic_DNA"/>
</dbReference>
<reference evidence="2 3" key="1">
    <citation type="submission" date="2014-06" db="EMBL/GenBank/DDBJ databases">
        <title>Evolutionary Origins and Diversification of the Mycorrhizal Mutualists.</title>
        <authorList>
            <consortium name="DOE Joint Genome Institute"/>
            <consortium name="Mycorrhizal Genomics Consortium"/>
            <person name="Kohler A."/>
            <person name="Kuo A."/>
            <person name="Nagy L.G."/>
            <person name="Floudas D."/>
            <person name="Copeland A."/>
            <person name="Barry K.W."/>
            <person name="Cichocki N."/>
            <person name="Veneault-Fourrey C."/>
            <person name="LaButti K."/>
            <person name="Lindquist E.A."/>
            <person name="Lipzen A."/>
            <person name="Lundell T."/>
            <person name="Morin E."/>
            <person name="Murat C."/>
            <person name="Riley R."/>
            <person name="Ohm R."/>
            <person name="Sun H."/>
            <person name="Tunlid A."/>
            <person name="Henrissat B."/>
            <person name="Grigoriev I.V."/>
            <person name="Hibbett D.S."/>
            <person name="Martin F."/>
        </authorList>
    </citation>
    <scope>NUCLEOTIDE SEQUENCE [LARGE SCALE GENOMIC DNA]</scope>
    <source>
        <strain evidence="2 3">SS14</strain>
    </source>
</reference>
<name>A0A0C9VX04_SPHS4</name>
<dbReference type="HOGENOM" id="CLU_2086325_0_0_1"/>
<protein>
    <submittedName>
        <fullName evidence="2">Uncharacterized protein</fullName>
    </submittedName>
</protein>
<evidence type="ECO:0000256" key="1">
    <source>
        <dbReference type="SAM" id="MobiDB-lite"/>
    </source>
</evidence>
<dbReference type="Proteomes" id="UP000054279">
    <property type="component" value="Unassembled WGS sequence"/>
</dbReference>
<proteinExistence type="predicted"/>
<organism evidence="2 3">
    <name type="scientific">Sphaerobolus stellatus (strain SS14)</name>
    <dbReference type="NCBI Taxonomy" id="990650"/>
    <lineage>
        <taxon>Eukaryota</taxon>
        <taxon>Fungi</taxon>
        <taxon>Dikarya</taxon>
        <taxon>Basidiomycota</taxon>
        <taxon>Agaricomycotina</taxon>
        <taxon>Agaricomycetes</taxon>
        <taxon>Phallomycetidae</taxon>
        <taxon>Geastrales</taxon>
        <taxon>Sphaerobolaceae</taxon>
        <taxon>Sphaerobolus</taxon>
    </lineage>
</organism>
<gene>
    <name evidence="2" type="ORF">M422DRAFT_253249</name>
</gene>
<keyword evidence="3" id="KW-1185">Reference proteome</keyword>
<evidence type="ECO:0000313" key="2">
    <source>
        <dbReference type="EMBL" id="KIJ43370.1"/>
    </source>
</evidence>
<dbReference type="AlphaFoldDB" id="A0A0C9VX04"/>
<sequence length="117" mass="12872">MEEIGNVTILAPFGSLILRNGLQAGKEDEEPELDTQTPSNNTQNALTTMQPMDHDLEPDLEDLINSEGVPADNQAVKTNPHFLQIGGHLQHKSSILKQFSNPIILHGPGSIDWLKRV</sequence>
<accession>A0A0C9VX04</accession>
<feature type="region of interest" description="Disordered" evidence="1">
    <location>
        <begin position="21"/>
        <end position="50"/>
    </location>
</feature>
<feature type="compositionally biased region" description="Polar residues" evidence="1">
    <location>
        <begin position="34"/>
        <end position="50"/>
    </location>
</feature>
<evidence type="ECO:0000313" key="3">
    <source>
        <dbReference type="Proteomes" id="UP000054279"/>
    </source>
</evidence>